<reference evidence="2" key="1">
    <citation type="submission" date="2021-01" db="UniProtKB">
        <authorList>
            <consortium name="EnsemblMetazoa"/>
        </authorList>
    </citation>
    <scope>IDENTIFICATION</scope>
</reference>
<dbReference type="Proteomes" id="UP000594260">
    <property type="component" value="Unplaced"/>
</dbReference>
<proteinExistence type="predicted"/>
<dbReference type="GeneID" id="111250693"/>
<dbReference type="InParanoid" id="A0A7M7K5P0"/>
<keyword evidence="1" id="KW-0732">Signal</keyword>
<accession>A0A7M7K5P0</accession>
<protein>
    <recommendedName>
        <fullName evidence="4">Secreted protein</fullName>
    </recommendedName>
</protein>
<dbReference type="EnsemblMetazoa" id="XM_022806299">
    <property type="protein sequence ID" value="XP_022662034"/>
    <property type="gene ID" value="LOC111250693"/>
</dbReference>
<evidence type="ECO:0000313" key="3">
    <source>
        <dbReference type="Proteomes" id="UP000594260"/>
    </source>
</evidence>
<evidence type="ECO:0000256" key="1">
    <source>
        <dbReference type="SAM" id="SignalP"/>
    </source>
</evidence>
<feature type="chain" id="PRO_5029790873" description="Secreted protein" evidence="1">
    <location>
        <begin position="25"/>
        <end position="158"/>
    </location>
</feature>
<dbReference type="AlphaFoldDB" id="A0A7M7K5P0"/>
<sequence length="158" mass="17884">MIVLKIKLSFFVVIIISSASVILAREESATANINAAPHSSRIRCDAMQRFNCVRACRGVMRTTCVKQGDGTYLCVCFNGDLYGNHDRADGQVIFLSNVFGRTTKAPFPYYLEPLHLQHGRRGGVSDPCDPRSRFRHIFNYEERIAHEKNNDVSDRVFV</sequence>
<name>A0A7M7K5P0_VARDE</name>
<dbReference type="RefSeq" id="XP_022662034.1">
    <property type="nucleotide sequence ID" value="XM_022806299.1"/>
</dbReference>
<evidence type="ECO:0008006" key="4">
    <source>
        <dbReference type="Google" id="ProtNLM"/>
    </source>
</evidence>
<keyword evidence="3" id="KW-1185">Reference proteome</keyword>
<dbReference type="KEGG" id="vde:111250693"/>
<dbReference type="OrthoDB" id="6488617at2759"/>
<feature type="signal peptide" evidence="1">
    <location>
        <begin position="1"/>
        <end position="24"/>
    </location>
</feature>
<organism evidence="2 3">
    <name type="scientific">Varroa destructor</name>
    <name type="common">Honeybee mite</name>
    <dbReference type="NCBI Taxonomy" id="109461"/>
    <lineage>
        <taxon>Eukaryota</taxon>
        <taxon>Metazoa</taxon>
        <taxon>Ecdysozoa</taxon>
        <taxon>Arthropoda</taxon>
        <taxon>Chelicerata</taxon>
        <taxon>Arachnida</taxon>
        <taxon>Acari</taxon>
        <taxon>Parasitiformes</taxon>
        <taxon>Mesostigmata</taxon>
        <taxon>Gamasina</taxon>
        <taxon>Dermanyssoidea</taxon>
        <taxon>Varroidae</taxon>
        <taxon>Varroa</taxon>
    </lineage>
</organism>
<evidence type="ECO:0000313" key="2">
    <source>
        <dbReference type="EnsemblMetazoa" id="XP_022662034"/>
    </source>
</evidence>